<dbReference type="AlphaFoldDB" id="G7Y828"/>
<keyword evidence="2" id="KW-1185">Reference proteome</keyword>
<protein>
    <submittedName>
        <fullName evidence="1">Uncharacterized protein</fullName>
    </submittedName>
</protein>
<gene>
    <name evidence="1" type="ORF">CLF_102519</name>
</gene>
<reference key="2">
    <citation type="submission" date="2011-10" db="EMBL/GenBank/DDBJ databases">
        <title>The genome and transcriptome sequence of Clonorchis sinensis provide insights into the carcinogenic liver fluke.</title>
        <authorList>
            <person name="Wang X."/>
            <person name="Huang Y."/>
            <person name="Chen W."/>
            <person name="Liu H."/>
            <person name="Guo L."/>
            <person name="Chen Y."/>
            <person name="Luo F."/>
            <person name="Zhou W."/>
            <person name="Sun J."/>
            <person name="Mao Q."/>
            <person name="Liang P."/>
            <person name="Zhou C."/>
            <person name="Tian Y."/>
            <person name="Men J."/>
            <person name="Lv X."/>
            <person name="Huang L."/>
            <person name="Zhou J."/>
            <person name="Hu Y."/>
            <person name="Li R."/>
            <person name="Zhang F."/>
            <person name="Lei H."/>
            <person name="Li X."/>
            <person name="Hu X."/>
            <person name="Liang C."/>
            <person name="Xu J."/>
            <person name="Wu Z."/>
            <person name="Yu X."/>
        </authorList>
    </citation>
    <scope>NUCLEOTIDE SEQUENCE</scope>
    <source>
        <strain>Henan</strain>
    </source>
</reference>
<proteinExistence type="predicted"/>
<organism evidence="1 2">
    <name type="scientific">Clonorchis sinensis</name>
    <name type="common">Chinese liver fluke</name>
    <dbReference type="NCBI Taxonomy" id="79923"/>
    <lineage>
        <taxon>Eukaryota</taxon>
        <taxon>Metazoa</taxon>
        <taxon>Spiralia</taxon>
        <taxon>Lophotrochozoa</taxon>
        <taxon>Platyhelminthes</taxon>
        <taxon>Trematoda</taxon>
        <taxon>Digenea</taxon>
        <taxon>Opisthorchiida</taxon>
        <taxon>Opisthorchiata</taxon>
        <taxon>Opisthorchiidae</taxon>
        <taxon>Clonorchis</taxon>
    </lineage>
</organism>
<reference evidence="1" key="1">
    <citation type="journal article" date="2011" name="Genome Biol.">
        <title>The draft genome of the carcinogenic human liver fluke Clonorchis sinensis.</title>
        <authorList>
            <person name="Wang X."/>
            <person name="Chen W."/>
            <person name="Huang Y."/>
            <person name="Sun J."/>
            <person name="Men J."/>
            <person name="Liu H."/>
            <person name="Luo F."/>
            <person name="Guo L."/>
            <person name="Lv X."/>
            <person name="Deng C."/>
            <person name="Zhou C."/>
            <person name="Fan Y."/>
            <person name="Li X."/>
            <person name="Huang L."/>
            <person name="Hu Y."/>
            <person name="Liang C."/>
            <person name="Hu X."/>
            <person name="Xu J."/>
            <person name="Yu X."/>
        </authorList>
    </citation>
    <scope>NUCLEOTIDE SEQUENCE [LARGE SCALE GENOMIC DNA]</scope>
    <source>
        <strain evidence="1">Henan</strain>
    </source>
</reference>
<evidence type="ECO:0000313" key="1">
    <source>
        <dbReference type="EMBL" id="GAA49113.1"/>
    </source>
</evidence>
<sequence length="379" mass="42983">MTDPSKEVCLFKQPSVMLFLSGALDVGHGIRHFMNGQTSPFIDTGKHALQLLTLTDECVVLRSSTNNRQDYPTYPIYDHLLGPQNGKNHHTVDVFKIRPRLLCSRQHCLLWILRTRNPTLARNILIVRPSMVDRIRDAERNLRLKNALREDSISRVVRARSLRIGLDGVSRQQLVSDQFVESAQPALRAPLRLARATGQLSVDQLVHLARELAEPPLVTWQSQENRDGANMVTCSRISMNGWKHSKQTETTISCFHPTMVDGLHFPILFTPSQPSGCTTCMYGNTCVPEYNLSGGSVWGKQSTYRRMRLPAFQNDRRCVQICAPKFCSHLNTDKGCRRYPQLELPQLGFTFHEGTVVMIESSICHIHSVIPRVNLQTFN</sequence>
<dbReference type="EMBL" id="DF142931">
    <property type="protein sequence ID" value="GAA49113.1"/>
    <property type="molecule type" value="Genomic_DNA"/>
</dbReference>
<accession>G7Y828</accession>
<name>G7Y828_CLOSI</name>
<evidence type="ECO:0000313" key="2">
    <source>
        <dbReference type="Proteomes" id="UP000008909"/>
    </source>
</evidence>
<dbReference type="Proteomes" id="UP000008909">
    <property type="component" value="Unassembled WGS sequence"/>
</dbReference>